<feature type="domain" description="NmrA-like" evidence="1">
    <location>
        <begin position="2"/>
        <end position="244"/>
    </location>
</feature>
<evidence type="ECO:0000259" key="1">
    <source>
        <dbReference type="Pfam" id="PF05368"/>
    </source>
</evidence>
<proteinExistence type="predicted"/>
<protein>
    <submittedName>
        <fullName evidence="2">NmrA family NAD(P)-binding protein</fullName>
    </submittedName>
</protein>
<gene>
    <name evidence="2" type="ORF">ACFFSA_52305</name>
</gene>
<reference evidence="2 3" key="1">
    <citation type="submission" date="2024-09" db="EMBL/GenBank/DDBJ databases">
        <authorList>
            <person name="Sun Q."/>
            <person name="Mori K."/>
        </authorList>
    </citation>
    <scope>NUCLEOTIDE SEQUENCE [LARGE SCALE GENOMIC DNA]</scope>
    <source>
        <strain evidence="2 3">JCM 3143</strain>
    </source>
</reference>
<evidence type="ECO:0000313" key="3">
    <source>
        <dbReference type="Proteomes" id="UP001589532"/>
    </source>
</evidence>
<comment type="caution">
    <text evidence="2">The sequence shown here is derived from an EMBL/GenBank/DDBJ whole genome shotgun (WGS) entry which is preliminary data.</text>
</comment>
<name>A0ABV5SLH7_9ACTN</name>
<dbReference type="PANTHER" id="PTHR43162:SF1">
    <property type="entry name" value="PRESTALK A DIFFERENTIATION PROTEIN A"/>
    <property type="match status" value="1"/>
</dbReference>
<accession>A0ABV5SLH7</accession>
<dbReference type="Gene3D" id="3.90.25.10">
    <property type="entry name" value="UDP-galactose 4-epimerase, domain 1"/>
    <property type="match status" value="1"/>
</dbReference>
<dbReference type="Pfam" id="PF05368">
    <property type="entry name" value="NmrA"/>
    <property type="match status" value="1"/>
</dbReference>
<dbReference type="InterPro" id="IPR008030">
    <property type="entry name" value="NmrA-like"/>
</dbReference>
<dbReference type="Gene3D" id="3.40.50.720">
    <property type="entry name" value="NAD(P)-binding Rossmann-like Domain"/>
    <property type="match status" value="1"/>
</dbReference>
<dbReference type="InterPro" id="IPR051604">
    <property type="entry name" value="Ergot_Alk_Oxidoreductase"/>
</dbReference>
<dbReference type="InterPro" id="IPR036291">
    <property type="entry name" value="NAD(P)-bd_dom_sf"/>
</dbReference>
<organism evidence="2 3">
    <name type="scientific">Nonomuraea helvata</name>
    <dbReference type="NCBI Taxonomy" id="37484"/>
    <lineage>
        <taxon>Bacteria</taxon>
        <taxon>Bacillati</taxon>
        <taxon>Actinomycetota</taxon>
        <taxon>Actinomycetes</taxon>
        <taxon>Streptosporangiales</taxon>
        <taxon>Streptosporangiaceae</taxon>
        <taxon>Nonomuraea</taxon>
    </lineage>
</organism>
<dbReference type="Proteomes" id="UP001589532">
    <property type="component" value="Unassembled WGS sequence"/>
</dbReference>
<evidence type="ECO:0000313" key="2">
    <source>
        <dbReference type="EMBL" id="MFB9631698.1"/>
    </source>
</evidence>
<dbReference type="SUPFAM" id="SSF51735">
    <property type="entry name" value="NAD(P)-binding Rossmann-fold domains"/>
    <property type="match status" value="1"/>
</dbReference>
<dbReference type="PANTHER" id="PTHR43162">
    <property type="match status" value="1"/>
</dbReference>
<sequence length="295" mass="30290">MILVTGATGSIGTHLVRLLLDQGAPVRALVRDATKGRALGCDIVVGDFDEPASLAAAMDGVEHLFLNAGGAQPVEGEQPMIRQQKAAIDAARAAGVSRVVKVSVWGARRGGRLAEGAHWEIEEHLKASGLGWSMLRPSGFMQNFITGAAAFTADGRLMDAYGGAGVSYIDCHDIAACAAALLTGSRGLGEAYVLTGPQALTAAEITRELSAALGRAVGHVEVSPDDLAAALRSQGLPARFADDVAELSRNVAAGSLAATTTAVRDLTGRAPRTFAQFLAANAEALRGGLLSPARS</sequence>
<dbReference type="EMBL" id="JBHMBW010000108">
    <property type="protein sequence ID" value="MFB9631698.1"/>
    <property type="molecule type" value="Genomic_DNA"/>
</dbReference>
<keyword evidence="3" id="KW-1185">Reference proteome</keyword>
<dbReference type="RefSeq" id="WP_344994220.1">
    <property type="nucleotide sequence ID" value="NZ_BAAAXV010000008.1"/>
</dbReference>